<evidence type="ECO:0000313" key="1">
    <source>
        <dbReference type="EMBL" id="SUE95793.1"/>
    </source>
</evidence>
<proteinExistence type="predicted"/>
<accession>A0A379PP77</accession>
<protein>
    <submittedName>
        <fullName evidence="1">Uncharacterized protein</fullName>
    </submittedName>
</protein>
<reference evidence="1 2" key="1">
    <citation type="submission" date="2018-06" db="EMBL/GenBank/DDBJ databases">
        <authorList>
            <consortium name="Pathogen Informatics"/>
            <person name="Doyle S."/>
        </authorList>
    </citation>
    <scope>NUCLEOTIDE SEQUENCE [LARGE SCALE GENOMIC DNA]</scope>
    <source>
        <strain evidence="1 2">NCTC10899</strain>
    </source>
</reference>
<name>A0A379PP77_ECTME</name>
<organism evidence="1 2">
    <name type="scientific">Ectopseudomonas mendocina</name>
    <name type="common">Pseudomonas mendocina</name>
    <dbReference type="NCBI Taxonomy" id="300"/>
    <lineage>
        <taxon>Bacteria</taxon>
        <taxon>Pseudomonadati</taxon>
        <taxon>Pseudomonadota</taxon>
        <taxon>Gammaproteobacteria</taxon>
        <taxon>Pseudomonadales</taxon>
        <taxon>Pseudomonadaceae</taxon>
        <taxon>Ectopseudomonas</taxon>
    </lineage>
</organism>
<gene>
    <name evidence="1" type="ORF">NCTC10899_05034</name>
</gene>
<sequence length="238" mass="25958">MQSVSADNLLITAAASSAREGYAAFLSGLRGVVAEGLSGISNGTKSLMGIERDVKRLADHHEELVLEQLKRELLGASLSALSASERVAGGYTSERSLAVAESLVAGFYNSLSETVGKQMRRDAAKADTFMRRQLIQGRSFATTEELIHDLTFKFVDKSGREIDSDEYAFREANWALRQHFNSVLLYSASELGVEMFVVDGGSKSGTKLTLDDYDKYSGSVFHHNSKALLQPLTNYSVS</sequence>
<dbReference type="AlphaFoldDB" id="A0A379PP77"/>
<dbReference type="EMBL" id="UGUU01000002">
    <property type="protein sequence ID" value="SUE95793.1"/>
    <property type="molecule type" value="Genomic_DNA"/>
</dbReference>
<dbReference type="Proteomes" id="UP000254260">
    <property type="component" value="Unassembled WGS sequence"/>
</dbReference>
<evidence type="ECO:0000313" key="2">
    <source>
        <dbReference type="Proteomes" id="UP000254260"/>
    </source>
</evidence>
<dbReference type="RefSeq" id="WP_115292651.1">
    <property type="nucleotide sequence ID" value="NZ_UGUU01000002.1"/>
</dbReference>